<dbReference type="AlphaFoldDB" id="A0A1R0X7D0"/>
<dbReference type="InterPro" id="IPR036390">
    <property type="entry name" value="WH_DNA-bd_sf"/>
</dbReference>
<keyword evidence="3" id="KW-0859">Xylose metabolism</keyword>
<comment type="caution">
    <text evidence="4">The sequence shown here is derived from an EMBL/GenBank/DDBJ whole genome shotgun (WGS) entry which is preliminary data.</text>
</comment>
<gene>
    <name evidence="4" type="ORF">BJP51_20370</name>
</gene>
<dbReference type="InterPro" id="IPR043129">
    <property type="entry name" value="ATPase_NBD"/>
</dbReference>
<dbReference type="EMBL" id="MKQP01000025">
    <property type="protein sequence ID" value="OMD30415.1"/>
    <property type="molecule type" value="Genomic_DNA"/>
</dbReference>
<organism evidence="4 5">
    <name type="scientific">Paenibacillus odorifer</name>
    <dbReference type="NCBI Taxonomy" id="189426"/>
    <lineage>
        <taxon>Bacteria</taxon>
        <taxon>Bacillati</taxon>
        <taxon>Bacillota</taxon>
        <taxon>Bacilli</taxon>
        <taxon>Bacillales</taxon>
        <taxon>Paenibacillaceae</taxon>
        <taxon>Paenibacillus</taxon>
    </lineage>
</organism>
<evidence type="ECO:0000256" key="1">
    <source>
        <dbReference type="ARBA" id="ARBA00002486"/>
    </source>
</evidence>
<dbReference type="GO" id="GO:0042732">
    <property type="term" value="P:D-xylose metabolic process"/>
    <property type="evidence" value="ECO:0007669"/>
    <property type="project" value="UniProtKB-KW"/>
</dbReference>
<protein>
    <recommendedName>
        <fullName evidence="6">Transcriptional regulator</fullName>
    </recommendedName>
</protein>
<keyword evidence="3" id="KW-0119">Carbohydrate metabolism</keyword>
<dbReference type="PANTHER" id="PTHR18964">
    <property type="entry name" value="ROK (REPRESSOR, ORF, KINASE) FAMILY"/>
    <property type="match status" value="1"/>
</dbReference>
<evidence type="ECO:0000256" key="2">
    <source>
        <dbReference type="ARBA" id="ARBA00006479"/>
    </source>
</evidence>
<evidence type="ECO:0008006" key="6">
    <source>
        <dbReference type="Google" id="ProtNLM"/>
    </source>
</evidence>
<comment type="similarity">
    <text evidence="2">Belongs to the ROK (NagC/XylR) family.</text>
</comment>
<dbReference type="SUPFAM" id="SSF53067">
    <property type="entry name" value="Actin-like ATPase domain"/>
    <property type="match status" value="1"/>
</dbReference>
<evidence type="ECO:0000256" key="3">
    <source>
        <dbReference type="ARBA" id="ARBA00022629"/>
    </source>
</evidence>
<dbReference type="SUPFAM" id="SSF46785">
    <property type="entry name" value="Winged helix' DNA-binding domain"/>
    <property type="match status" value="1"/>
</dbReference>
<dbReference type="InterPro" id="IPR036388">
    <property type="entry name" value="WH-like_DNA-bd_sf"/>
</dbReference>
<dbReference type="Gene3D" id="1.10.10.10">
    <property type="entry name" value="Winged helix-like DNA-binding domain superfamily/Winged helix DNA-binding domain"/>
    <property type="match status" value="1"/>
</dbReference>
<evidence type="ECO:0000313" key="4">
    <source>
        <dbReference type="EMBL" id="OMD30415.1"/>
    </source>
</evidence>
<evidence type="ECO:0000313" key="5">
    <source>
        <dbReference type="Proteomes" id="UP000187465"/>
    </source>
</evidence>
<comment type="function">
    <text evidence="1">Transcriptional repressor of xylose-utilizing enzymes.</text>
</comment>
<dbReference type="PANTHER" id="PTHR18964:SF149">
    <property type="entry name" value="BIFUNCTIONAL UDP-N-ACETYLGLUCOSAMINE 2-EPIMERASE_N-ACETYLMANNOSAMINE KINASE"/>
    <property type="match status" value="1"/>
</dbReference>
<dbReference type="Gene3D" id="3.30.420.40">
    <property type="match status" value="2"/>
</dbReference>
<sequence>MASEKRLPSLQMKSEIIRNIRTALLELGKATKAELSHKLQYSFPTISKFLMQMEEAGEITVSGLDESSGGRRAIRYAYNPNYRLGMAIFLEKNETNYTIYNCIGEVIKEGSLPSILEEDVSKLVTLIEDEKKDNPKIHSVAIGVPGAVNHGQIFLIPGYEKYQNLDLRKHIEDQLSIPTIVENDMNAAVIGYMTQRNLKENTSLMYLYLGKNGPGAGIAVNGEIVRGKTFFSGEVQFLPQYDNRNFIEALTGDPGGSNMQSNQSVDAISRLVATMTSILNPHYIIFCEDELAPAMLNQIAERSGTYVPKEHLPALAVSNLKRDYLNGLQSLGLGLLVSQQIDENN</sequence>
<dbReference type="CDD" id="cd23763">
    <property type="entry name" value="ASKHA_ATPase_ROK"/>
    <property type="match status" value="1"/>
</dbReference>
<proteinExistence type="inferred from homology"/>
<dbReference type="Proteomes" id="UP000187465">
    <property type="component" value="Unassembled WGS sequence"/>
</dbReference>
<accession>A0A1R0X7D0</accession>
<dbReference type="RefSeq" id="WP_036688280.1">
    <property type="nucleotide sequence ID" value="NZ_JARLKA010000021.1"/>
</dbReference>
<name>A0A1R0X7D0_9BACL</name>
<dbReference type="Pfam" id="PF00480">
    <property type="entry name" value="ROK"/>
    <property type="match status" value="1"/>
</dbReference>
<reference evidence="4 5" key="1">
    <citation type="submission" date="2016-10" db="EMBL/GenBank/DDBJ databases">
        <title>Paenibacillus species isolates.</title>
        <authorList>
            <person name="Beno S.M."/>
        </authorList>
    </citation>
    <scope>NUCLEOTIDE SEQUENCE [LARGE SCALE GENOMIC DNA]</scope>
    <source>
        <strain evidence="4 5">FSL H7-0604</strain>
    </source>
</reference>
<dbReference type="InterPro" id="IPR000600">
    <property type="entry name" value="ROK"/>
</dbReference>